<dbReference type="AlphaFoldDB" id="A0AA39ID49"/>
<dbReference type="Proteomes" id="UP001175271">
    <property type="component" value="Unassembled WGS sequence"/>
</dbReference>
<sequence length="83" mass="9247">MLVFNCLERGIQVQANSLKQKGTRRTSARFSLSNFLLIREHNHPARLASAFVRLSPSVYAIGQQPSAEVRPLQQGEVQLTRAG</sequence>
<organism evidence="1 2">
    <name type="scientific">Steinernema hermaphroditum</name>
    <dbReference type="NCBI Taxonomy" id="289476"/>
    <lineage>
        <taxon>Eukaryota</taxon>
        <taxon>Metazoa</taxon>
        <taxon>Ecdysozoa</taxon>
        <taxon>Nematoda</taxon>
        <taxon>Chromadorea</taxon>
        <taxon>Rhabditida</taxon>
        <taxon>Tylenchina</taxon>
        <taxon>Panagrolaimomorpha</taxon>
        <taxon>Strongyloidoidea</taxon>
        <taxon>Steinernematidae</taxon>
        <taxon>Steinernema</taxon>
    </lineage>
</organism>
<reference evidence="1" key="1">
    <citation type="submission" date="2023-06" db="EMBL/GenBank/DDBJ databases">
        <title>Genomic analysis of the entomopathogenic nematode Steinernema hermaphroditum.</title>
        <authorList>
            <person name="Schwarz E.M."/>
            <person name="Heppert J.K."/>
            <person name="Baniya A."/>
            <person name="Schwartz H.T."/>
            <person name="Tan C.-H."/>
            <person name="Antoshechkin I."/>
            <person name="Sternberg P.W."/>
            <person name="Goodrich-Blair H."/>
            <person name="Dillman A.R."/>
        </authorList>
    </citation>
    <scope>NUCLEOTIDE SEQUENCE</scope>
    <source>
        <strain evidence="1">PS9179</strain>
        <tissue evidence="1">Whole animal</tissue>
    </source>
</reference>
<proteinExistence type="predicted"/>
<gene>
    <name evidence="1" type="ORF">QR680_007425</name>
</gene>
<name>A0AA39ID49_9BILA</name>
<evidence type="ECO:0000313" key="2">
    <source>
        <dbReference type="Proteomes" id="UP001175271"/>
    </source>
</evidence>
<comment type="caution">
    <text evidence="1">The sequence shown here is derived from an EMBL/GenBank/DDBJ whole genome shotgun (WGS) entry which is preliminary data.</text>
</comment>
<evidence type="ECO:0000313" key="1">
    <source>
        <dbReference type="EMBL" id="KAK0422196.1"/>
    </source>
</evidence>
<dbReference type="EMBL" id="JAUCMV010000001">
    <property type="protein sequence ID" value="KAK0422196.1"/>
    <property type="molecule type" value="Genomic_DNA"/>
</dbReference>
<protein>
    <submittedName>
        <fullName evidence="1">Uncharacterized protein</fullName>
    </submittedName>
</protein>
<accession>A0AA39ID49</accession>
<keyword evidence="2" id="KW-1185">Reference proteome</keyword>